<gene>
    <name evidence="3" type="ORF">Pla133_08520</name>
</gene>
<evidence type="ECO:0000313" key="4">
    <source>
        <dbReference type="Proteomes" id="UP000316921"/>
    </source>
</evidence>
<dbReference type="InterPro" id="IPR011043">
    <property type="entry name" value="Gal_Oxase/kelch_b-propeller"/>
</dbReference>
<name>A0A518BFQ0_9BACT</name>
<protein>
    <recommendedName>
        <fullName evidence="5">FG-GAP repeat protein</fullName>
    </recommendedName>
</protein>
<dbReference type="PANTHER" id="PTHR36220">
    <property type="entry name" value="UNNAMED PRODUCT"/>
    <property type="match status" value="1"/>
</dbReference>
<dbReference type="Proteomes" id="UP000316921">
    <property type="component" value="Chromosome"/>
</dbReference>
<dbReference type="RefSeq" id="WP_145062728.1">
    <property type="nucleotide sequence ID" value="NZ_CP036287.1"/>
</dbReference>
<reference evidence="3 4" key="1">
    <citation type="submission" date="2019-02" db="EMBL/GenBank/DDBJ databases">
        <title>Deep-cultivation of Planctomycetes and their phenomic and genomic characterization uncovers novel biology.</title>
        <authorList>
            <person name="Wiegand S."/>
            <person name="Jogler M."/>
            <person name="Boedeker C."/>
            <person name="Pinto D."/>
            <person name="Vollmers J."/>
            <person name="Rivas-Marin E."/>
            <person name="Kohn T."/>
            <person name="Peeters S.H."/>
            <person name="Heuer A."/>
            <person name="Rast P."/>
            <person name="Oberbeckmann S."/>
            <person name="Bunk B."/>
            <person name="Jeske O."/>
            <person name="Meyerdierks A."/>
            <person name="Storesund J.E."/>
            <person name="Kallscheuer N."/>
            <person name="Luecker S."/>
            <person name="Lage O.M."/>
            <person name="Pohl T."/>
            <person name="Merkel B.J."/>
            <person name="Hornburger P."/>
            <person name="Mueller R.-W."/>
            <person name="Bruemmer F."/>
            <person name="Labrenz M."/>
            <person name="Spormann A.M."/>
            <person name="Op den Camp H."/>
            <person name="Overmann J."/>
            <person name="Amann R."/>
            <person name="Jetten M.S.M."/>
            <person name="Mascher T."/>
            <person name="Medema M.H."/>
            <person name="Devos D.P."/>
            <person name="Kaster A.-K."/>
            <person name="Ovreas L."/>
            <person name="Rohde M."/>
            <person name="Galperin M.Y."/>
            <person name="Jogler C."/>
        </authorList>
    </citation>
    <scope>NUCLEOTIDE SEQUENCE [LARGE SCALE GENOMIC DNA]</scope>
    <source>
        <strain evidence="3 4">Pla133</strain>
    </source>
</reference>
<accession>A0A518BFQ0</accession>
<sequence precursor="true">MTRNRSLAILAAAAFLVGPVQAQCLLDQTTASDADQSDFYGGSVSAWGRFVIVGAEYADSGGFDQGQVYVLERVGDQWVETQILTHSDAGFDHRFGHATSIWENRIVAGARYNDDFGYGTGSAYVFDFDGNTWTQTAKLLPSDAALGDLAGGSVAVFGDRVLVSAHGDDPNGADKAGAVYAFEFDGKAWNEVQWLVASDADPDDRFGEHIAMWQDRAIFGALADDGLAENAGAAYVFEIGPDGKWFEAAKLTAPDGAEFDRMGNSVDIWGDLAIVGASLSGAQFQGSAYIFERTENGAWKFLQKLEPEGDPAGGAFGHHVVVFEDRIMVTAQNADLGDINAAGAASIYRRQADGLFALEAYLQPKQPNIAMQFGSAGDLFRDLVAVGVRGSEVAAGYKSGEVDLFGGTGTTTQYLDACPGEISLQTGGAQVLSIEAGPDQADRVFLVLGSLEGTSPGIALDGYELPLVPDAYFLLTLDPNAPSPLVGSFGLLDASGSATTTFEVSPGTDASLAGLTAYHALLVLDPATLALRLVSDAVSVTLVP</sequence>
<evidence type="ECO:0008006" key="5">
    <source>
        <dbReference type="Google" id="ProtNLM"/>
    </source>
</evidence>
<dbReference type="Gene3D" id="2.130.10.130">
    <property type="entry name" value="Integrin alpha, N-terminal"/>
    <property type="match status" value="2"/>
</dbReference>
<proteinExistence type="predicted"/>
<organism evidence="3 4">
    <name type="scientific">Engelhardtia mirabilis</name>
    <dbReference type="NCBI Taxonomy" id="2528011"/>
    <lineage>
        <taxon>Bacteria</taxon>
        <taxon>Pseudomonadati</taxon>
        <taxon>Planctomycetota</taxon>
        <taxon>Planctomycetia</taxon>
        <taxon>Planctomycetia incertae sedis</taxon>
        <taxon>Engelhardtia</taxon>
    </lineage>
</organism>
<evidence type="ECO:0000313" key="3">
    <source>
        <dbReference type="EMBL" id="QDU65786.1"/>
    </source>
</evidence>
<dbReference type="AlphaFoldDB" id="A0A518BFQ0"/>
<evidence type="ECO:0000256" key="1">
    <source>
        <dbReference type="ARBA" id="ARBA00022729"/>
    </source>
</evidence>
<dbReference type="SUPFAM" id="SSF50965">
    <property type="entry name" value="Galactose oxidase, central domain"/>
    <property type="match status" value="1"/>
</dbReference>
<dbReference type="InterPro" id="IPR013517">
    <property type="entry name" value="FG-GAP"/>
</dbReference>
<feature type="chain" id="PRO_5021932850" description="FG-GAP repeat protein" evidence="2">
    <location>
        <begin position="23"/>
        <end position="544"/>
    </location>
</feature>
<dbReference type="InterPro" id="IPR028994">
    <property type="entry name" value="Integrin_alpha_N"/>
</dbReference>
<feature type="signal peptide" evidence="2">
    <location>
        <begin position="1"/>
        <end position="22"/>
    </location>
</feature>
<dbReference type="KEGG" id="pbap:Pla133_08520"/>
<dbReference type="Pfam" id="PF14312">
    <property type="entry name" value="FG-GAP_2"/>
    <property type="match status" value="5"/>
</dbReference>
<keyword evidence="1 2" id="KW-0732">Signal</keyword>
<evidence type="ECO:0000256" key="2">
    <source>
        <dbReference type="SAM" id="SignalP"/>
    </source>
</evidence>
<dbReference type="EMBL" id="CP036287">
    <property type="protein sequence ID" value="QDU65786.1"/>
    <property type="molecule type" value="Genomic_DNA"/>
</dbReference>
<keyword evidence="4" id="KW-1185">Reference proteome</keyword>
<dbReference type="PANTHER" id="PTHR36220:SF1">
    <property type="entry name" value="GAMMA TUBULIN COMPLEX COMPONENT C-TERMINAL DOMAIN-CONTAINING PROTEIN"/>
    <property type="match status" value="1"/>
</dbReference>